<dbReference type="GO" id="GO:0016020">
    <property type="term" value="C:membrane"/>
    <property type="evidence" value="ECO:0007669"/>
    <property type="project" value="TreeGrafter"/>
</dbReference>
<reference evidence="7" key="1">
    <citation type="submission" date="2022-10" db="EMBL/GenBank/DDBJ databases">
        <title>Novel sulphate-reducing endosymbionts in the free-living metamonad Anaeramoeba.</title>
        <authorList>
            <person name="Jerlstrom-Hultqvist J."/>
            <person name="Cepicka I."/>
            <person name="Gallot-Lavallee L."/>
            <person name="Salas-Leiva D."/>
            <person name="Curtis B.A."/>
            <person name="Zahonova K."/>
            <person name="Pipaliya S."/>
            <person name="Dacks J."/>
            <person name="Roger A.J."/>
        </authorList>
    </citation>
    <scope>NUCLEOTIDE SEQUENCE</scope>
    <source>
        <strain evidence="7">BMAN</strain>
    </source>
</reference>
<evidence type="ECO:0000256" key="5">
    <source>
        <dbReference type="SAM" id="MobiDB-lite"/>
    </source>
</evidence>
<dbReference type="Pfam" id="PF00069">
    <property type="entry name" value="Pkinase"/>
    <property type="match status" value="1"/>
</dbReference>
<dbReference type="Proteomes" id="UP001149090">
    <property type="component" value="Unassembled WGS sequence"/>
</dbReference>
<evidence type="ECO:0000256" key="3">
    <source>
        <dbReference type="ARBA" id="ARBA00022777"/>
    </source>
</evidence>
<protein>
    <submittedName>
        <fullName evidence="7">Serine/threonine-protein kinase ulk3</fullName>
    </submittedName>
</protein>
<dbReference type="InterPro" id="IPR008271">
    <property type="entry name" value="Ser/Thr_kinase_AS"/>
</dbReference>
<dbReference type="GO" id="GO:0005524">
    <property type="term" value="F:ATP binding"/>
    <property type="evidence" value="ECO:0007669"/>
    <property type="project" value="UniProtKB-KW"/>
</dbReference>
<evidence type="ECO:0000256" key="4">
    <source>
        <dbReference type="ARBA" id="ARBA00022840"/>
    </source>
</evidence>
<dbReference type="SUPFAM" id="SSF53335">
    <property type="entry name" value="S-adenosyl-L-methionine-dependent methyltransferases"/>
    <property type="match status" value="1"/>
</dbReference>
<sequence length="512" mass="57543">MKDAEKQLKDEINLSIGLSHPNIIQIYGIVKFENTSGIIMEFAEQGSLLDSISNLTKHELITIGLGIINGLKFLHRKKIAHRDLKPANILLTKGNPKITDFGISRVLQTVNRNTTVAGTIAYTAPELLDEGTNYGSSCDVYSLSMIFYQMFSKQEPYKGMPVGRLVLKIMKGERPDIEKDFPNDMNDLKELIKKGWDETPENRPSLEEFEKCFRKMEVESGMKDLTLPSKMNMKPNYEQSPSKSPKITTTTEISNQVKSKIIPVKTIGIKWKDDTDTEETKRLRSKMVEDLKARSTFQNIFNSSILQAMEVVPRHLFIFSERRIGWNQTSQIQSNEIRESYTYSRPIRASTQSNSSSPEIIGAQLSLVQLSPGFSVLFVGAKGGYIQSIAAQIVGLNGSIVVYSSQNEALEKAKGICQHNTPLSNIMEWIYNEDIEDVKPIKNKGPFDAILFGGYVTEIKQDYKDLLSDNGTLLAPLEINGSQRLTTVYRESGSSFRVNIIKDWGVIFGKLA</sequence>
<dbReference type="InterPro" id="IPR045269">
    <property type="entry name" value="Atg1-like"/>
</dbReference>
<keyword evidence="3 7" id="KW-0418">Kinase</keyword>
<gene>
    <name evidence="7" type="ORF">M0811_06322</name>
</gene>
<dbReference type="GO" id="GO:0000407">
    <property type="term" value="C:phagophore assembly site"/>
    <property type="evidence" value="ECO:0007669"/>
    <property type="project" value="TreeGrafter"/>
</dbReference>
<dbReference type="Gene3D" id="3.40.50.150">
    <property type="entry name" value="Vaccinia Virus protein VP39"/>
    <property type="match status" value="1"/>
</dbReference>
<dbReference type="PANTHER" id="PTHR24348:SF22">
    <property type="entry name" value="NON-SPECIFIC SERINE_THREONINE PROTEIN KINASE"/>
    <property type="match status" value="1"/>
</dbReference>
<proteinExistence type="predicted"/>
<keyword evidence="1" id="KW-0808">Transferase</keyword>
<keyword evidence="2" id="KW-0547">Nucleotide-binding</keyword>
<dbReference type="PROSITE" id="PS50011">
    <property type="entry name" value="PROTEIN_KINASE_DOM"/>
    <property type="match status" value="1"/>
</dbReference>
<keyword evidence="8" id="KW-1185">Reference proteome</keyword>
<accession>A0A9Q0LNZ6</accession>
<comment type="caution">
    <text evidence="7">The sequence shown here is derived from an EMBL/GenBank/DDBJ whole genome shotgun (WGS) entry which is preliminary data.</text>
</comment>
<feature type="region of interest" description="Disordered" evidence="5">
    <location>
        <begin position="227"/>
        <end position="248"/>
    </location>
</feature>
<dbReference type="GO" id="GO:0005776">
    <property type="term" value="C:autophagosome"/>
    <property type="evidence" value="ECO:0007669"/>
    <property type="project" value="TreeGrafter"/>
</dbReference>
<keyword evidence="4" id="KW-0067">ATP-binding</keyword>
<feature type="domain" description="Protein kinase" evidence="6">
    <location>
        <begin position="1"/>
        <end position="213"/>
    </location>
</feature>
<dbReference type="GO" id="GO:0000045">
    <property type="term" value="P:autophagosome assembly"/>
    <property type="evidence" value="ECO:0007669"/>
    <property type="project" value="TreeGrafter"/>
</dbReference>
<dbReference type="SUPFAM" id="SSF56112">
    <property type="entry name" value="Protein kinase-like (PK-like)"/>
    <property type="match status" value="1"/>
</dbReference>
<dbReference type="GO" id="GO:0004674">
    <property type="term" value="F:protein serine/threonine kinase activity"/>
    <property type="evidence" value="ECO:0007669"/>
    <property type="project" value="InterPro"/>
</dbReference>
<dbReference type="OrthoDB" id="10261027at2759"/>
<dbReference type="InterPro" id="IPR029063">
    <property type="entry name" value="SAM-dependent_MTases_sf"/>
</dbReference>
<evidence type="ECO:0000313" key="8">
    <source>
        <dbReference type="Proteomes" id="UP001149090"/>
    </source>
</evidence>
<evidence type="ECO:0000313" key="7">
    <source>
        <dbReference type="EMBL" id="KAJ5076323.1"/>
    </source>
</evidence>
<dbReference type="InterPro" id="IPR000719">
    <property type="entry name" value="Prot_kinase_dom"/>
</dbReference>
<dbReference type="AlphaFoldDB" id="A0A9Q0LNZ6"/>
<dbReference type="PANTHER" id="PTHR24348">
    <property type="entry name" value="SERINE/THREONINE-PROTEIN KINASE UNC-51-RELATED"/>
    <property type="match status" value="1"/>
</dbReference>
<dbReference type="SMART" id="SM00220">
    <property type="entry name" value="S_TKc"/>
    <property type="match status" value="1"/>
</dbReference>
<evidence type="ECO:0000259" key="6">
    <source>
        <dbReference type="PROSITE" id="PS50011"/>
    </source>
</evidence>
<organism evidence="7 8">
    <name type="scientific">Anaeramoeba ignava</name>
    <name type="common">Anaerobic marine amoeba</name>
    <dbReference type="NCBI Taxonomy" id="1746090"/>
    <lineage>
        <taxon>Eukaryota</taxon>
        <taxon>Metamonada</taxon>
        <taxon>Anaeramoebidae</taxon>
        <taxon>Anaeramoeba</taxon>
    </lineage>
</organism>
<dbReference type="PROSITE" id="PS00108">
    <property type="entry name" value="PROTEIN_KINASE_ST"/>
    <property type="match status" value="1"/>
</dbReference>
<name>A0A9Q0LNZ6_ANAIG</name>
<dbReference type="GO" id="GO:0005829">
    <property type="term" value="C:cytosol"/>
    <property type="evidence" value="ECO:0007669"/>
    <property type="project" value="TreeGrafter"/>
</dbReference>
<evidence type="ECO:0000256" key="1">
    <source>
        <dbReference type="ARBA" id="ARBA00022679"/>
    </source>
</evidence>
<dbReference type="Gene3D" id="1.10.510.10">
    <property type="entry name" value="Transferase(Phosphotransferase) domain 1"/>
    <property type="match status" value="1"/>
</dbReference>
<dbReference type="InterPro" id="IPR011009">
    <property type="entry name" value="Kinase-like_dom_sf"/>
</dbReference>
<dbReference type="EMBL" id="JAPDFW010000061">
    <property type="protein sequence ID" value="KAJ5076323.1"/>
    <property type="molecule type" value="Genomic_DNA"/>
</dbReference>
<evidence type="ECO:0000256" key="2">
    <source>
        <dbReference type="ARBA" id="ARBA00022741"/>
    </source>
</evidence>
<dbReference type="GO" id="GO:0010506">
    <property type="term" value="P:regulation of autophagy"/>
    <property type="evidence" value="ECO:0007669"/>
    <property type="project" value="InterPro"/>
</dbReference>
<dbReference type="Pfam" id="PF01135">
    <property type="entry name" value="PCMT"/>
    <property type="match status" value="1"/>
</dbReference>